<protein>
    <submittedName>
        <fullName evidence="1">Uncharacterized protein</fullName>
    </submittedName>
</protein>
<gene>
    <name evidence="1" type="ORF">NCTC13350_02689</name>
</gene>
<dbReference type="EMBL" id="UGSK01000001">
    <property type="protein sequence ID" value="SUB01745.1"/>
    <property type="molecule type" value="Genomic_DNA"/>
</dbReference>
<accession>A0A378ZWY2</accession>
<evidence type="ECO:0000313" key="1">
    <source>
        <dbReference type="EMBL" id="SUB01745.1"/>
    </source>
</evidence>
<evidence type="ECO:0000313" key="2">
    <source>
        <dbReference type="Proteomes" id="UP000255000"/>
    </source>
</evidence>
<proteinExistence type="predicted"/>
<dbReference type="AlphaFoldDB" id="A0A378ZWY2"/>
<dbReference type="Proteomes" id="UP000255000">
    <property type="component" value="Unassembled WGS sequence"/>
</dbReference>
<sequence>MKCNQCERPALYRYDNGLHLCLSCNAILQENNYRSFLMNAAMMNNAMDQMDMVTGIPLGRGRIPVSALAQAMSRPMTNNHITISNSSVGVLNTGDLAKINAVITITEGSDAEELGHTIKDFAQAVVDSNEITKKEKHEVGELLGTLSEQIAGKRSKPVIGSVLKGIEERVKSVNVLWSFAEKIGKLLADLGIVV</sequence>
<name>A0A378ZWY2_9HYPH</name>
<organism evidence="1 2">
    <name type="scientific">Pannonibacter phragmitetus</name>
    <dbReference type="NCBI Taxonomy" id="121719"/>
    <lineage>
        <taxon>Bacteria</taxon>
        <taxon>Pseudomonadati</taxon>
        <taxon>Pseudomonadota</taxon>
        <taxon>Alphaproteobacteria</taxon>
        <taxon>Hyphomicrobiales</taxon>
        <taxon>Stappiaceae</taxon>
        <taxon>Pannonibacter</taxon>
    </lineage>
</organism>
<dbReference type="RefSeq" id="WP_147290434.1">
    <property type="nucleotide sequence ID" value="NZ_UGSK01000001.1"/>
</dbReference>
<dbReference type="OrthoDB" id="7060136at2"/>
<reference evidence="1 2" key="1">
    <citation type="submission" date="2018-06" db="EMBL/GenBank/DDBJ databases">
        <authorList>
            <consortium name="Pathogen Informatics"/>
            <person name="Doyle S."/>
        </authorList>
    </citation>
    <scope>NUCLEOTIDE SEQUENCE [LARGE SCALE GENOMIC DNA]</scope>
    <source>
        <strain evidence="1 2">NCTC13350</strain>
    </source>
</reference>